<evidence type="ECO:0008006" key="7">
    <source>
        <dbReference type="Google" id="ProtNLM"/>
    </source>
</evidence>
<keyword evidence="2" id="KW-1133">Transmembrane helix</keyword>
<proteinExistence type="predicted"/>
<evidence type="ECO:0000313" key="6">
    <source>
        <dbReference type="Proteomes" id="UP000015453"/>
    </source>
</evidence>
<evidence type="ECO:0000259" key="4">
    <source>
        <dbReference type="Pfam" id="PF13439"/>
    </source>
</evidence>
<gene>
    <name evidence="5" type="ORF">M569_10883</name>
</gene>
<dbReference type="OrthoDB" id="734129at2759"/>
<evidence type="ECO:0000259" key="3">
    <source>
        <dbReference type="Pfam" id="PF00534"/>
    </source>
</evidence>
<keyword evidence="6" id="KW-1185">Reference proteome</keyword>
<dbReference type="InterPro" id="IPR001296">
    <property type="entry name" value="Glyco_trans_1"/>
</dbReference>
<feature type="domain" description="Glycosyltransferase subfamily 4-like N-terminal" evidence="4">
    <location>
        <begin position="100"/>
        <end position="278"/>
    </location>
</feature>
<organism evidence="5 6">
    <name type="scientific">Genlisea aurea</name>
    <dbReference type="NCBI Taxonomy" id="192259"/>
    <lineage>
        <taxon>Eukaryota</taxon>
        <taxon>Viridiplantae</taxon>
        <taxon>Streptophyta</taxon>
        <taxon>Embryophyta</taxon>
        <taxon>Tracheophyta</taxon>
        <taxon>Spermatophyta</taxon>
        <taxon>Magnoliopsida</taxon>
        <taxon>eudicotyledons</taxon>
        <taxon>Gunneridae</taxon>
        <taxon>Pentapetalae</taxon>
        <taxon>asterids</taxon>
        <taxon>lamiids</taxon>
        <taxon>Lamiales</taxon>
        <taxon>Lentibulariaceae</taxon>
        <taxon>Genlisea</taxon>
    </lineage>
</organism>
<keyword evidence="1" id="KW-0328">Glycosyltransferase</keyword>
<dbReference type="Gene3D" id="3.40.50.2000">
    <property type="entry name" value="Glycogen Phosphorylase B"/>
    <property type="match status" value="2"/>
</dbReference>
<dbReference type="Pfam" id="PF13439">
    <property type="entry name" value="Glyco_transf_4"/>
    <property type="match status" value="1"/>
</dbReference>
<dbReference type="Pfam" id="PF00534">
    <property type="entry name" value="Glycos_transf_1"/>
    <property type="match status" value="1"/>
</dbReference>
<dbReference type="Proteomes" id="UP000015453">
    <property type="component" value="Unassembled WGS sequence"/>
</dbReference>
<sequence length="485" mass="54605">MPPHRTIAAAKQKKMYAVHFHRAVLLFCITAVCSVTVLIYIQLPPGFRLVNFISNDGAWEGDLRGADFAWNKLYFNGDSPPPAVLRIAVFSKKWPTSSDPGGMERHAQTLYAALAARGHHIHVFTSPANPLVAASLSYTNPVIHFHDGEPNNWQYEKAWEMFEEEDSHRKFDVIHTESVALPFRLAERLPNLAVSWHGIAYEIMQSSIFQDLIRKPDEPQSNDFIRTLNETLPKLLKEIRFFSKYAHHVAITDSCGEVLRNVYQIPSRRVHVILNGVDQRTFVDDPETGLKFRSQIGIPQTATLVLGVSGRLVRDKGHPLLFDAFSKLKVRHPDVYLIVAGTGPWGSRYRELGSQVLVLGSLDPVRLKGFYNAIDVFVNPTLRPQGLDLTLMEAMMSGKPIMASNFPSIKGSLVVDDEFGFTFPPNADSLYEALELAASEGKERLRRRGLACKKYAAAMFTAGKMALAYERLFLCIYNESYCFYP</sequence>
<protein>
    <recommendedName>
        <fullName evidence="7">Glycosyltransferase subfamily 4-like N-terminal domain-containing protein</fullName>
    </recommendedName>
</protein>
<keyword evidence="2" id="KW-0472">Membrane</keyword>
<dbReference type="PANTHER" id="PTHR46686">
    <property type="entry name" value="GLYCOSYLTRANSFERASE"/>
    <property type="match status" value="1"/>
</dbReference>
<name>S8CAN5_9LAMI</name>
<keyword evidence="2" id="KW-0812">Transmembrane</keyword>
<evidence type="ECO:0000256" key="1">
    <source>
        <dbReference type="ARBA" id="ARBA00022676"/>
    </source>
</evidence>
<feature type="transmembrane region" description="Helical" evidence="2">
    <location>
        <begin position="20"/>
        <end position="41"/>
    </location>
</feature>
<feature type="domain" description="Glycosyl transferase family 1" evidence="3">
    <location>
        <begin position="304"/>
        <end position="446"/>
    </location>
</feature>
<evidence type="ECO:0000256" key="2">
    <source>
        <dbReference type="SAM" id="Phobius"/>
    </source>
</evidence>
<dbReference type="EMBL" id="AUSU01005173">
    <property type="protein sequence ID" value="EPS63900.1"/>
    <property type="molecule type" value="Genomic_DNA"/>
</dbReference>
<accession>S8CAN5</accession>
<dbReference type="InterPro" id="IPR028098">
    <property type="entry name" value="Glyco_trans_4-like_N"/>
</dbReference>
<reference evidence="5 6" key="1">
    <citation type="journal article" date="2013" name="BMC Genomics">
        <title>The miniature genome of a carnivorous plant Genlisea aurea contains a low number of genes and short non-coding sequences.</title>
        <authorList>
            <person name="Leushkin E.V."/>
            <person name="Sutormin R.A."/>
            <person name="Nabieva E.R."/>
            <person name="Penin A.A."/>
            <person name="Kondrashov A.S."/>
            <person name="Logacheva M.D."/>
        </authorList>
    </citation>
    <scope>NUCLEOTIDE SEQUENCE [LARGE SCALE GENOMIC DNA]</scope>
</reference>
<keyword evidence="1" id="KW-0808">Transferase</keyword>
<dbReference type="PANTHER" id="PTHR46686:SF5">
    <property type="entry name" value="GLYCOSYLTRANSFERASE"/>
    <property type="match status" value="1"/>
</dbReference>
<comment type="caution">
    <text evidence="5">The sequence shown here is derived from an EMBL/GenBank/DDBJ whole genome shotgun (WGS) entry which is preliminary data.</text>
</comment>
<dbReference type="CDD" id="cd03801">
    <property type="entry name" value="GT4_PimA-like"/>
    <property type="match status" value="1"/>
</dbReference>
<dbReference type="SUPFAM" id="SSF53756">
    <property type="entry name" value="UDP-Glycosyltransferase/glycogen phosphorylase"/>
    <property type="match status" value="1"/>
</dbReference>
<evidence type="ECO:0000313" key="5">
    <source>
        <dbReference type="EMBL" id="EPS63900.1"/>
    </source>
</evidence>
<dbReference type="GO" id="GO:0016757">
    <property type="term" value="F:glycosyltransferase activity"/>
    <property type="evidence" value="ECO:0007669"/>
    <property type="project" value="UniProtKB-KW"/>
</dbReference>
<dbReference type="AlphaFoldDB" id="S8CAN5"/>